<dbReference type="Proteomes" id="UP000000554">
    <property type="component" value="Plasmid pNRC100"/>
</dbReference>
<dbReference type="KEGG" id="hal:AAC82829.1"/>
<dbReference type="PIR" id="T08262">
    <property type="entry name" value="T08262"/>
</dbReference>
<reference evidence="2" key="5">
    <citation type="journal article" date="1992" name="Gene">
        <title>Genetic transformation of a halophilic archaebacterium with a gas vesicle gene cluster restores its ability to float.</title>
        <authorList>
            <person name="Halladay J.T."/>
            <person name="Ng W.L."/>
            <person name="DasSarma S."/>
        </authorList>
    </citation>
    <scope>NUCLEOTIDE SEQUENCE</scope>
    <source>
        <strain evidence="2">NRC-1</strain>
    </source>
</reference>
<evidence type="ECO:0000256" key="1">
    <source>
        <dbReference type="SAM" id="MobiDB-lite"/>
    </source>
</evidence>
<feature type="compositionally biased region" description="Basic and acidic residues" evidence="1">
    <location>
        <begin position="223"/>
        <end position="235"/>
    </location>
</feature>
<reference evidence="2" key="6">
    <citation type="journal article" date="1993" name="Experientia">
        <title>Identification and analysis of the gas vesicle gene cluster on an unstable plasmid of Halobacterium halobium.</title>
        <authorList>
            <person name="DasSarma S."/>
        </authorList>
    </citation>
    <scope>NUCLEOTIDE SEQUENCE</scope>
    <source>
        <strain evidence="2">NRC-1</strain>
    </source>
</reference>
<dbReference type="EMBL" id="BK010830">
    <property type="protein sequence ID" value="DAC79523.1"/>
    <property type="molecule type" value="Genomic_DNA"/>
</dbReference>
<feature type="region of interest" description="Disordered" evidence="1">
    <location>
        <begin position="126"/>
        <end position="167"/>
    </location>
</feature>
<reference evidence="2" key="10">
    <citation type="journal article" date="1994" name="Syst. Appl. Microbiol.">
        <title>Large deletions in class III gas vesicle-deficient mutants of Halobacterium halobium.</title>
        <authorList>
            <person name="Ng W.L."/>
            <person name="Arora P."/>
            <person name="DasSarma S."/>
        </authorList>
    </citation>
    <scope>NUCLEOTIDE SEQUENCE</scope>
    <source>
        <strain evidence="2">NRC-1</strain>
        <plasmid evidence="2">pNRC100</plasmid>
    </source>
</reference>
<feature type="region of interest" description="Disordered" evidence="1">
    <location>
        <begin position="309"/>
        <end position="329"/>
    </location>
</feature>
<reference evidence="3" key="17">
    <citation type="journal article" date="2015" name="Life">
        <title>A manual curation strategy to improve genome annotation: application to a set of haloarchael genomes.</title>
        <authorList>
            <person name="Pfeiffer F."/>
            <person name="Oesterhelt D."/>
        </authorList>
    </citation>
    <scope>NUCLEOTIDE SEQUENCE</scope>
    <source>
        <strain evidence="3">NRC-1</strain>
        <plasmid evidence="3">pNRC100</plasmid>
    </source>
</reference>
<dbReference type="EMBL" id="BK010830">
    <property type="protein sequence ID" value="DAC79661.1"/>
    <property type="molecule type" value="Genomic_DNA"/>
</dbReference>
<reference evidence="2 5" key="13">
    <citation type="journal article" date="1998" name="Genome Res.">
        <title>Snapshot of a large dynamic replicon in a halophilic archaeon: megaplasmid or minichromosome?</title>
        <authorList>
            <person name="Ng W.V."/>
            <person name="Ciufo S.A."/>
            <person name="Smith T.M."/>
            <person name="Bumgarner R.E."/>
            <person name="Baskin D."/>
            <person name="Faust J."/>
            <person name="Hall B."/>
            <person name="Loretz C."/>
            <person name="Seto J."/>
            <person name="Slagel J."/>
            <person name="Hood L."/>
            <person name="DasSarma S."/>
        </authorList>
    </citation>
    <scope>NUCLEOTIDE SEQUENCE [LARGE SCALE GENOMIC DNA]</scope>
    <source>
        <strain evidence="5">ATCC 700922 / JCM 11081 / NRC-1</strain>
        <strain evidence="2">NRC-1</strain>
        <plasmid evidence="5">Plasmid pNRC100</plasmid>
    </source>
</reference>
<reference evidence="2" key="1">
    <citation type="journal article" date="1987" name="Mol. Microbiol.">
        <title>A plasmid-encoded gas vesicle protein gene in a halophilic archaebacterium.</title>
        <authorList>
            <person name="DasSarma S."/>
            <person name="Damerval T."/>
            <person name="Jones J.G."/>
            <person name="Tandeau de Marsac N."/>
        </authorList>
    </citation>
    <scope>NUCLEOTIDE SEQUENCE</scope>
    <source>
        <strain evidence="2">NRC-1</strain>
    </source>
</reference>
<evidence type="ECO:0000313" key="4">
    <source>
        <dbReference type="EMBL" id="DAC79661.1"/>
    </source>
</evidence>
<reference evidence="2" key="4">
    <citation type="journal article" date="1991" name="J. Bacteriol.">
        <title>Structure of the gas vesicle plasmid in Halobacterium halobium inversion isomers, inverted repeats, and insertion sequences.</title>
        <authorList>
            <person name="Ng W.L."/>
            <person name="Kothakota S."/>
            <person name="DasSarma S."/>
        </authorList>
    </citation>
    <scope>NUCLEOTIDE SEQUENCE</scope>
    <source>
        <strain evidence="2">NRC-1</strain>
    </source>
</reference>
<proteinExistence type="predicted"/>
<reference evidence="3" key="18">
    <citation type="journal article" date="2019" name="Microbiol. Resour. Announc.">
        <title>The genome of the Halobacterium salinarum type strain is closely related to that of the laboratory strains NRC-1 and R1.</title>
        <authorList>
            <person name="Pfeiffer F."/>
            <person name="Marchfelder A."/>
            <person name="Habermann B.H."/>
            <person name="Dyall-Smith M."/>
        </authorList>
    </citation>
    <scope>NUCLEOTIDE SEQUENCE</scope>
    <source>
        <strain evidence="3">NRC-1</strain>
        <plasmid evidence="3">pNRC100</plasmid>
    </source>
</reference>
<protein>
    <submittedName>
        <fullName evidence="3">Spurious ORF</fullName>
    </submittedName>
</protein>
<reference evidence="2" key="2">
    <citation type="journal article" date="1989" name="Nucleic Acids Res.">
        <title>Analysis of insertion mutants reveals two new genes in the pNRC100 gas vesicle gene cluster of Halobacterium halobium.</title>
        <authorList>
            <person name="Jones J.G."/>
            <person name="Hackett N.R."/>
            <person name="Halladay J.T."/>
            <person name="Scothorn D.J."/>
            <person name="Yang C.F."/>
            <person name="Ng W.L."/>
            <person name="DasSarma S."/>
        </authorList>
    </citation>
    <scope>NUCLEOTIDE SEQUENCE</scope>
    <source>
        <strain evidence="2">NRC-1</strain>
    </source>
</reference>
<feature type="region of interest" description="Disordered" evidence="1">
    <location>
        <begin position="182"/>
        <end position="246"/>
    </location>
</feature>
<reference evidence="2" key="14">
    <citation type="submission" date="1998-01" db="EMBL/GenBank/DDBJ databases">
        <authorList>
            <person name="Ng W.L."/>
            <person name="Ciufo S.A."/>
            <person name="Smith T.M."/>
            <person name="Bumgarner R.E."/>
            <person name="Loretz C."/>
            <person name="Baskin D."/>
            <person name="Faust J."/>
            <person name="Seto J."/>
            <person name="Slagel J."/>
            <person name="Hood L."/>
            <person name="DasSarma S."/>
        </authorList>
    </citation>
    <scope>NUCLEOTIDE SEQUENCE</scope>
    <source>
        <strain evidence="2">NRC-1</strain>
        <plasmid evidence="2">pNRC100</plasmid>
    </source>
</reference>
<reference evidence="2" key="9">
    <citation type="journal article" date="1994" name="J. Bacteriol.">
        <title>Wild-type gas vesicle formation requires at least ten genes in the gvp gene cluster of Halobacterium halobium plasmid pNRC100.</title>
        <authorList>
            <person name="DasSarma S."/>
            <person name="Arora P."/>
            <person name="Lin F."/>
            <person name="Molinari E."/>
            <person name="Yin L.R."/>
        </authorList>
    </citation>
    <scope>NUCLEOTIDE SEQUENCE</scope>
    <source>
        <strain evidence="2">NRC-1</strain>
    </source>
</reference>
<feature type="compositionally biased region" description="Basic and acidic residues" evidence="1">
    <location>
        <begin position="126"/>
        <end position="137"/>
    </location>
</feature>
<gene>
    <name evidence="3" type="ORF">VNG_7045</name>
    <name evidence="4" type="ORF">VNG_7163</name>
</gene>
<reference evidence="2 5" key="15">
    <citation type="journal article" date="2000" name="Proc. Natl. Acad. Sci. U.S.A.">
        <title>Genome sequence of Halobacterium species NRC-1.</title>
        <authorList>
            <person name="Ng W.V."/>
            <person name="Kennedy S.P."/>
            <person name="Mahairas G.G."/>
            <person name="Berquist B."/>
            <person name="Pan M."/>
            <person name="Shukla H.D."/>
            <person name="Lasky S.R."/>
            <person name="Baliga N.S."/>
            <person name="Thorsson V."/>
            <person name="Sbrogna J."/>
            <person name="Swartzell S."/>
            <person name="Weir D."/>
            <person name="Hall J."/>
            <person name="Dahl T.A."/>
            <person name="Welti R."/>
            <person name="Goo Y.A."/>
            <person name="Leithauser B."/>
            <person name="Keller K."/>
            <person name="Cruz R."/>
            <person name="Danson M.J."/>
            <person name="Hough D.W."/>
            <person name="Maddocks D.G."/>
            <person name="Jablonski P.E."/>
            <person name="Krebs M.P."/>
            <person name="Angevine C.M."/>
            <person name="Dale H."/>
            <person name="Isenbarger T.A."/>
            <person name="Peck R.F."/>
            <person name="Pohlschroder M."/>
            <person name="Spudich J.L."/>
            <person name="Jung K.W."/>
            <person name="Alam M."/>
            <person name="Freitas T."/>
            <person name="Hou S."/>
            <person name="Daniels C.J."/>
            <person name="Dennis P.P."/>
            <person name="Omer A.D."/>
            <person name="Ebhardt H."/>
            <person name="Lowe T.M."/>
            <person name="Liang P."/>
            <person name="Riley M."/>
            <person name="Hood L."/>
            <person name="DasSarma S."/>
        </authorList>
    </citation>
    <scope>NUCLEOTIDE SEQUENCE [LARGE SCALE GENOMIC DNA]</scope>
    <source>
        <strain evidence="5">ATCC 700922 / JCM 11081 / NRC-1</strain>
        <strain evidence="2">NRC-1</strain>
        <plasmid evidence="5">Plasmid pNRC100</plasmid>
    </source>
</reference>
<keyword evidence="2" id="KW-0614">Plasmid</keyword>
<evidence type="ECO:0000313" key="2">
    <source>
        <dbReference type="EMBL" id="AAC82947.1"/>
    </source>
</evidence>
<evidence type="ECO:0000313" key="5">
    <source>
        <dbReference type="Proteomes" id="UP000000554"/>
    </source>
</evidence>
<dbReference type="AlphaFoldDB" id="O54633"/>
<dbReference type="EMBL" id="AF016485">
    <property type="protein sequence ID" value="AAC82947.1"/>
    <property type="molecule type" value="Genomic_DNA"/>
</dbReference>
<reference evidence="2" key="7">
    <citation type="journal article" date="1993" name="J. Bacteriol.">
        <title>The rightward gas vesicle operon in Halobacterium plasmid pNRC100: identification of the gvpA and gvpC gene products by use of antibody probes and genetic analysis of the region downstream of gvpC.</title>
        <authorList>
            <person name="Halladay J.T."/>
            <person name="Jones J.G."/>
            <person name="Lin F."/>
            <person name="MacDonald A.B."/>
            <person name="DasSarma S."/>
        </authorList>
    </citation>
    <scope>NUCLEOTIDE SEQUENCE</scope>
    <source>
        <strain evidence="2">NRC-1</strain>
    </source>
</reference>
<name>O54633_HALSA</name>
<feature type="compositionally biased region" description="Basic and acidic residues" evidence="1">
    <location>
        <begin position="192"/>
        <end position="214"/>
    </location>
</feature>
<evidence type="ECO:0000313" key="3">
    <source>
        <dbReference type="EMBL" id="DAC79523.1"/>
    </source>
</evidence>
<keyword evidence="5" id="KW-1185">Reference proteome</keyword>
<dbReference type="HOGENOM" id="CLU_843608_0_0_2"/>
<dbReference type="KEGG" id="hal:AAC82947.1"/>
<feature type="compositionally biased region" description="Low complexity" evidence="1">
    <location>
        <begin position="182"/>
        <end position="191"/>
    </location>
</feature>
<reference evidence="2" key="11">
    <citation type="book" date="1995" name="ARCHAEA: A LABORATORY MANUAL - HALOPHILES: 253-255" publisher="Cold Spring Harbor Laboratory Press">
        <title>Natural plasmids and plasmid vectors of halophiles.</title>
        <authorList>
            <person name="DasSarma S."/>
            <person name="Robb F.T."/>
            <person name="Place A.R."/>
            <person name="Sowers K.R."/>
            <person name="Schreier H.J."/>
            <person name="DasSarma S. and Fleischmann"/>
            <person name="E.M."/>
        </authorList>
    </citation>
    <scope>NUCLEOTIDE SEQUENCE</scope>
    <source>
        <strain evidence="2">NRC-1</strain>
        <plasmid evidence="2">pNRC100</plasmid>
    </source>
</reference>
<sequence length="329" mass="35277">MPIAISPAPNTSTRMTPAIGRLIPPTRPLPMASETLPPCVTAPTKPKIPTRRAARIVEIAFAPTAGAYGVAPLEPAPMTHAMNRLASAAPAKRAMRAGSINSELVCARRGRVAALAVAAPEALGVRAEEHPGERPENGDVPDAEARVGGARTDAGEPPADAEDGATDEDVPVEGLQAALEAVAGQRRAAQQPRRDEERHARHGGAAEHHEHQPEVFELEEVQDDLRPSHLAIREPEPEDEAADENQRHERWMPVTHYGLTPSAATTCAVTMATVRNARTPTMDVFEAEPTPQTPWPDVHPLPTRVPMPTKTPPTSSRHGWTSVVHAPPW</sequence>
<reference evidence="3" key="16">
    <citation type="journal article" date="2008" name="Genomics">
        <title>Evolution in the laboratory: the genome of Halobacterium salinarum strain R1 compared to that of strain NRC-1.</title>
        <authorList>
            <person name="Pfeiffer F."/>
            <person name="Schuster S.C."/>
            <person name="Broicher A."/>
            <person name="Falb M."/>
            <person name="Palm P."/>
            <person name="Rodewald K."/>
            <person name="Ruepp A."/>
            <person name="Soppa J."/>
            <person name="Tittor J."/>
            <person name="Oesterhelt D."/>
        </authorList>
    </citation>
    <scope>NUCLEOTIDE SEQUENCE</scope>
    <source>
        <strain evidence="3">NRC-1</strain>
        <plasmid evidence="3">pNRC100</plasmid>
    </source>
</reference>
<reference evidence="2" key="3">
    <citation type="journal article" date="1991" name="Gene">
        <title>Structure and organization of the gas vesicle gene cluster on the Halobacterium halobium plasmid pNRC100.</title>
        <authorList>
            <person name="Jones J.G."/>
            <person name="Young D.C."/>
            <person name="DasSarma S."/>
        </authorList>
    </citation>
    <scope>NUCLEOTIDE SEQUENCE</scope>
    <source>
        <strain evidence="2">NRC-1</strain>
    </source>
</reference>
<geneLocation type="plasmid" evidence="2 5">
    <name>pNRC100</name>
</geneLocation>
<reference evidence="2" key="8">
    <citation type="journal article" date="1993" name="J. Bacteriol.">
        <title>Minimal replication origin of the 200-kilobase Halobacterium plasmid pNRC100.</title>
        <authorList>
            <person name="Ng W.L."/>
            <person name="DasSarma S."/>
        </authorList>
    </citation>
    <scope>NUCLEOTIDE SEQUENCE</scope>
    <source>
        <strain evidence="2">NRC-1</strain>
    </source>
</reference>
<accession>O54633</accession>
<reference evidence="2" key="12">
    <citation type="journal article" date="1997" name="FEMS Microbiol. Lett.">
        <title>Genetic analysis of gas vesicle formation in haloarchaea.</title>
        <authorList>
            <person name="DasSarma S."/>
            <person name="Arora P."/>
        </authorList>
    </citation>
    <scope>NUCLEOTIDE SEQUENCE</scope>
    <source>
        <strain evidence="2">NRC-1</strain>
        <plasmid evidence="2">pNRC100</plasmid>
    </source>
</reference>
<dbReference type="EMBL" id="AF016485">
    <property type="protein sequence ID" value="AAC82829.1"/>
    <property type="molecule type" value="Genomic_DNA"/>
</dbReference>
<organism evidence="2 5">
    <name type="scientific">Halobacterium salinarum (strain ATCC 700922 / JCM 11081 / NRC-1)</name>
    <name type="common">Halobacterium halobium</name>
    <dbReference type="NCBI Taxonomy" id="64091"/>
    <lineage>
        <taxon>Archaea</taxon>
        <taxon>Methanobacteriati</taxon>
        <taxon>Methanobacteriota</taxon>
        <taxon>Stenosarchaea group</taxon>
        <taxon>Halobacteria</taxon>
        <taxon>Halobacteriales</taxon>
        <taxon>Halobacteriaceae</taxon>
        <taxon>Halobacterium</taxon>
        <taxon>Halobacterium salinarum NRC-34001</taxon>
    </lineage>
</organism>